<dbReference type="KEGG" id="des:DSOUD_2628"/>
<dbReference type="SMART" id="SM00710">
    <property type="entry name" value="PbH1"/>
    <property type="match status" value="5"/>
</dbReference>
<gene>
    <name evidence="2" type="ORF">DSOUD_2628</name>
</gene>
<dbReference type="AlphaFoldDB" id="A0A0M4DAW3"/>
<name>A0A0M4DAW3_9BACT</name>
<dbReference type="RefSeq" id="WP_053551391.1">
    <property type="nucleotide sequence ID" value="NZ_CP010802.1"/>
</dbReference>
<protein>
    <submittedName>
        <fullName evidence="2">Periplasmic copper-binding protein</fullName>
    </submittedName>
</protein>
<dbReference type="Gene3D" id="2.160.20.10">
    <property type="entry name" value="Single-stranded right-handed beta-helix, Pectin lyase-like"/>
    <property type="match status" value="1"/>
</dbReference>
<evidence type="ECO:0000313" key="3">
    <source>
        <dbReference type="Proteomes" id="UP000057158"/>
    </source>
</evidence>
<dbReference type="SUPFAM" id="SSF51126">
    <property type="entry name" value="Pectin lyase-like"/>
    <property type="match status" value="1"/>
</dbReference>
<evidence type="ECO:0000313" key="2">
    <source>
        <dbReference type="EMBL" id="ALC17380.1"/>
    </source>
</evidence>
<dbReference type="InterPro" id="IPR006626">
    <property type="entry name" value="PbH1"/>
</dbReference>
<sequence>MKNRLSLLLALCCALTLAASPAFAVKSDEILSHHIMEADGTTGQDTNSGSGVKTGHIQDGAVTDAKISGVISGTKLGSHGHTGAELTDGTVSGSKLADGAVTDAKIAGLISSSKIEQLGLDADTVDNLHANDLALAQHVHEQGDVQGLDSALAGKAAVEHIHDGLYQTKIDNVIIVATSGGDFTSLQDAVNSVSSDAVIKVMPGVYAGGVLVYGKNNIAIIGAGADQSILQAEGAAHVLEVSQSNDITITGLGLYVDPVLGSYRTAIRLLSSTGVLVKGNKMVGAGTANTNLFGMDIRPGALIDLRLDILDNAILGFDGGMYLESYIPSEASSTAATIVRGNRIVGHGEFCAGQSGGIRLSGHIPNLRILENDISNNWQGDITLAGGPNYTKRVIVDNNRLFSRNVGLNISGTPVAITNNVIYSGGLGIMIYGSYSADPAGNSLGSVISGNLVINSSRGLYVSDYPVTVVHNVFEGSSDIYIANPQAKTLLSHNVYRAILLATGTTVVGKFNSDFEGNLIAPQ</sequence>
<proteinExistence type="predicted"/>
<feature type="chain" id="PRO_5005792303" evidence="1">
    <location>
        <begin position="25"/>
        <end position="523"/>
    </location>
</feature>
<reference evidence="2 3" key="1">
    <citation type="submission" date="2015-07" db="EMBL/GenBank/DDBJ databases">
        <title>Isolation and Genomic Characterization of a Novel Halophilic Metal-Reducing Deltaproteobacterium from the Deep Subsurface.</title>
        <authorList>
            <person name="Badalamenti J.P."/>
            <person name="Summers Z.M."/>
            <person name="Gralnick J.A."/>
            <person name="Bond D.R."/>
        </authorList>
    </citation>
    <scope>NUCLEOTIDE SEQUENCE [LARGE SCALE GENOMIC DNA]</scope>
    <source>
        <strain evidence="2 3">WTL</strain>
    </source>
</reference>
<dbReference type="PATRIC" id="fig|1603606.3.peg.2848"/>
<dbReference type="EMBL" id="CP010802">
    <property type="protein sequence ID" value="ALC17380.1"/>
    <property type="molecule type" value="Genomic_DNA"/>
</dbReference>
<dbReference type="InterPro" id="IPR012334">
    <property type="entry name" value="Pectin_lyas_fold"/>
</dbReference>
<keyword evidence="1" id="KW-0732">Signal</keyword>
<dbReference type="InterPro" id="IPR011050">
    <property type="entry name" value="Pectin_lyase_fold/virulence"/>
</dbReference>
<organism evidence="2 3">
    <name type="scientific">Desulfuromonas soudanensis</name>
    <dbReference type="NCBI Taxonomy" id="1603606"/>
    <lineage>
        <taxon>Bacteria</taxon>
        <taxon>Pseudomonadati</taxon>
        <taxon>Thermodesulfobacteriota</taxon>
        <taxon>Desulfuromonadia</taxon>
        <taxon>Desulfuromonadales</taxon>
        <taxon>Desulfuromonadaceae</taxon>
        <taxon>Desulfuromonas</taxon>
    </lineage>
</organism>
<accession>A0A0M4DAW3</accession>
<feature type="signal peptide" evidence="1">
    <location>
        <begin position="1"/>
        <end position="24"/>
    </location>
</feature>
<keyword evidence="3" id="KW-1185">Reference proteome</keyword>
<dbReference type="Proteomes" id="UP000057158">
    <property type="component" value="Chromosome"/>
</dbReference>
<evidence type="ECO:0000256" key="1">
    <source>
        <dbReference type="SAM" id="SignalP"/>
    </source>
</evidence>